<dbReference type="EMBL" id="FPHF01000022">
    <property type="protein sequence ID" value="SFV53254.1"/>
    <property type="molecule type" value="Genomic_DNA"/>
</dbReference>
<dbReference type="SUPFAM" id="SSF103481">
    <property type="entry name" value="Multidrug resistance efflux transporter EmrE"/>
    <property type="match status" value="2"/>
</dbReference>
<dbReference type="InterPro" id="IPR050638">
    <property type="entry name" value="AA-Vitamin_Transporters"/>
</dbReference>
<protein>
    <submittedName>
        <fullName evidence="8">Permease of the drug/metabolite transporter (DMT) superfamily</fullName>
    </submittedName>
</protein>
<feature type="transmembrane region" description="Helical" evidence="6">
    <location>
        <begin position="61"/>
        <end position="81"/>
    </location>
</feature>
<evidence type="ECO:0000256" key="5">
    <source>
        <dbReference type="ARBA" id="ARBA00023136"/>
    </source>
</evidence>
<feature type="transmembrane region" description="Helical" evidence="6">
    <location>
        <begin position="113"/>
        <end position="130"/>
    </location>
</feature>
<feature type="transmembrane region" description="Helical" evidence="6">
    <location>
        <begin position="136"/>
        <end position="156"/>
    </location>
</feature>
<accession>A0A1W1BI68</accession>
<feature type="transmembrane region" description="Helical" evidence="6">
    <location>
        <begin position="256"/>
        <end position="273"/>
    </location>
</feature>
<feature type="transmembrane region" description="Helical" evidence="6">
    <location>
        <begin position="200"/>
        <end position="219"/>
    </location>
</feature>
<dbReference type="PANTHER" id="PTHR32322">
    <property type="entry name" value="INNER MEMBRANE TRANSPORTER"/>
    <property type="match status" value="1"/>
</dbReference>
<feature type="transmembrane region" description="Helical" evidence="6">
    <location>
        <begin position="231"/>
        <end position="250"/>
    </location>
</feature>
<dbReference type="PANTHER" id="PTHR32322:SF18">
    <property type="entry name" value="S-ADENOSYLMETHIONINE_S-ADENOSYLHOMOCYSTEINE TRANSPORTER"/>
    <property type="match status" value="1"/>
</dbReference>
<dbReference type="AlphaFoldDB" id="A0A1W1BI68"/>
<feature type="domain" description="EamA" evidence="7">
    <location>
        <begin position="3"/>
        <end position="129"/>
    </location>
</feature>
<keyword evidence="3 6" id="KW-0812">Transmembrane</keyword>
<feature type="transmembrane region" description="Helical" evidence="6">
    <location>
        <begin position="12"/>
        <end position="40"/>
    </location>
</feature>
<name>A0A1W1BI68_9ZZZZ</name>
<evidence type="ECO:0000256" key="2">
    <source>
        <dbReference type="ARBA" id="ARBA00022475"/>
    </source>
</evidence>
<dbReference type="InterPro" id="IPR000620">
    <property type="entry name" value="EamA_dom"/>
</dbReference>
<evidence type="ECO:0000259" key="7">
    <source>
        <dbReference type="Pfam" id="PF00892"/>
    </source>
</evidence>
<feature type="transmembrane region" description="Helical" evidence="6">
    <location>
        <begin position="168"/>
        <end position="188"/>
    </location>
</feature>
<evidence type="ECO:0000313" key="8">
    <source>
        <dbReference type="EMBL" id="SFV53254.1"/>
    </source>
</evidence>
<keyword evidence="2" id="KW-1003">Cell membrane</keyword>
<proteinExistence type="predicted"/>
<evidence type="ECO:0000256" key="1">
    <source>
        <dbReference type="ARBA" id="ARBA00004651"/>
    </source>
</evidence>
<evidence type="ECO:0000256" key="3">
    <source>
        <dbReference type="ARBA" id="ARBA00022692"/>
    </source>
</evidence>
<sequence length="280" mass="31420">MLGLSVIESWFPILSILAMAYIGALHTYMYSLIIALFFFLILMFKRKRFSELKNRAAYKDLLLTSFFITTLFTFVFIGMQYTTAGNMAVIVFLQLLFAFFYFNILGKEKIDRLHLIGSGIMGVGAIVVLIPEELTLNKGDLFILAGAAIAPFANLYQKRARQFCSSETILTFRTVVGLPFIAALAYYMEPPVSYPAFLQALPYLLIIGIAVYVVSKIMWIEALHRVSITKVSAMMGLVPLMTVLFAFLFLDESPSLQQALGLIPILVGGYILTRPIKNQE</sequence>
<comment type="subcellular location">
    <subcellularLocation>
        <location evidence="1">Cell membrane</location>
        <topology evidence="1">Multi-pass membrane protein</topology>
    </subcellularLocation>
</comment>
<dbReference type="Gene3D" id="1.10.3730.20">
    <property type="match status" value="1"/>
</dbReference>
<reference evidence="8" key="1">
    <citation type="submission" date="2016-10" db="EMBL/GenBank/DDBJ databases">
        <authorList>
            <person name="de Groot N.N."/>
        </authorList>
    </citation>
    <scope>NUCLEOTIDE SEQUENCE</scope>
</reference>
<dbReference type="GO" id="GO:0005886">
    <property type="term" value="C:plasma membrane"/>
    <property type="evidence" value="ECO:0007669"/>
    <property type="project" value="UniProtKB-SubCell"/>
</dbReference>
<dbReference type="InterPro" id="IPR037185">
    <property type="entry name" value="EmrE-like"/>
</dbReference>
<evidence type="ECO:0000256" key="6">
    <source>
        <dbReference type="SAM" id="Phobius"/>
    </source>
</evidence>
<feature type="domain" description="EamA" evidence="7">
    <location>
        <begin position="138"/>
        <end position="273"/>
    </location>
</feature>
<dbReference type="Pfam" id="PF00892">
    <property type="entry name" value="EamA"/>
    <property type="match status" value="2"/>
</dbReference>
<organism evidence="8">
    <name type="scientific">hydrothermal vent metagenome</name>
    <dbReference type="NCBI Taxonomy" id="652676"/>
    <lineage>
        <taxon>unclassified sequences</taxon>
        <taxon>metagenomes</taxon>
        <taxon>ecological metagenomes</taxon>
    </lineage>
</organism>
<evidence type="ECO:0000256" key="4">
    <source>
        <dbReference type="ARBA" id="ARBA00022989"/>
    </source>
</evidence>
<keyword evidence="4 6" id="KW-1133">Transmembrane helix</keyword>
<feature type="transmembrane region" description="Helical" evidence="6">
    <location>
        <begin position="87"/>
        <end position="106"/>
    </location>
</feature>
<gene>
    <name evidence="8" type="ORF">MNB_SM-4-1294</name>
</gene>
<keyword evidence="5 6" id="KW-0472">Membrane</keyword>